<accession>A0A7T6AQX2</accession>
<evidence type="ECO:0000256" key="1">
    <source>
        <dbReference type="ARBA" id="ARBA00010690"/>
    </source>
</evidence>
<dbReference type="GO" id="GO:0009306">
    <property type="term" value="P:protein secretion"/>
    <property type="evidence" value="ECO:0007669"/>
    <property type="project" value="InterPro"/>
</dbReference>
<comment type="similarity">
    <text evidence="1">Belongs to the type III secretion exporter family.</text>
</comment>
<protein>
    <submittedName>
        <fullName evidence="2">EscU/YscU/HrcU family type III secretion system export apparatus switch protein</fullName>
    </submittedName>
</protein>
<dbReference type="PANTHER" id="PTHR30531:SF12">
    <property type="entry name" value="FLAGELLAR BIOSYNTHETIC PROTEIN FLHB"/>
    <property type="match status" value="1"/>
</dbReference>
<dbReference type="EMBL" id="CP054140">
    <property type="protein sequence ID" value="QQG65992.1"/>
    <property type="molecule type" value="Genomic_DNA"/>
</dbReference>
<dbReference type="Gene3D" id="3.40.1690.10">
    <property type="entry name" value="secretion proteins EscU"/>
    <property type="match status" value="1"/>
</dbReference>
<evidence type="ECO:0000313" key="2">
    <source>
        <dbReference type="EMBL" id="QQG65992.1"/>
    </source>
</evidence>
<proteinExistence type="inferred from homology"/>
<gene>
    <name evidence="2" type="ORF">HP555_08995</name>
</gene>
<name>A0A7T6AQX2_9BACT</name>
<dbReference type="KEGG" id="dog:HP555_08995"/>
<dbReference type="AlphaFoldDB" id="A0A7T6AQX2"/>
<evidence type="ECO:0000313" key="3">
    <source>
        <dbReference type="Proteomes" id="UP000596092"/>
    </source>
</evidence>
<dbReference type="GO" id="GO:0005886">
    <property type="term" value="C:plasma membrane"/>
    <property type="evidence" value="ECO:0007669"/>
    <property type="project" value="TreeGrafter"/>
</dbReference>
<sequence length="103" mass="11202">MTAEKPARKQAVALLYNPEKSAAPQVVASGSNLVAEKIIAAAAAAGVHIKQDHDLVELLAKIPVGREIPLELYQTIAEVLAFVYTVNNRYKMSKEQGMRTRGE</sequence>
<dbReference type="RefSeq" id="WP_199261692.1">
    <property type="nucleotide sequence ID" value="NZ_CP054140.1"/>
</dbReference>
<dbReference type="InterPro" id="IPR029025">
    <property type="entry name" value="T3SS_substrate_exporter_C"/>
</dbReference>
<dbReference type="PANTHER" id="PTHR30531">
    <property type="entry name" value="FLAGELLAR BIOSYNTHETIC PROTEIN FLHB"/>
    <property type="match status" value="1"/>
</dbReference>
<organism evidence="2 3">
    <name type="scientific">Desulfobulbus oligotrophicus</name>
    <dbReference type="NCBI Taxonomy" id="1909699"/>
    <lineage>
        <taxon>Bacteria</taxon>
        <taxon>Pseudomonadati</taxon>
        <taxon>Thermodesulfobacteriota</taxon>
        <taxon>Desulfobulbia</taxon>
        <taxon>Desulfobulbales</taxon>
        <taxon>Desulfobulbaceae</taxon>
        <taxon>Desulfobulbus</taxon>
    </lineage>
</organism>
<keyword evidence="3" id="KW-1185">Reference proteome</keyword>
<dbReference type="SUPFAM" id="SSF160544">
    <property type="entry name" value="EscU C-terminal domain-like"/>
    <property type="match status" value="1"/>
</dbReference>
<dbReference type="Proteomes" id="UP000596092">
    <property type="component" value="Chromosome"/>
</dbReference>
<dbReference type="Pfam" id="PF01312">
    <property type="entry name" value="Bac_export_2"/>
    <property type="match status" value="1"/>
</dbReference>
<dbReference type="InterPro" id="IPR006135">
    <property type="entry name" value="T3SS_substrate_exporter"/>
</dbReference>
<reference evidence="2 3" key="1">
    <citation type="submission" date="2020-05" db="EMBL/GenBank/DDBJ databases">
        <title>Complete genome of Desulfobulbus oligotrophicus.</title>
        <authorList>
            <person name="Podar M."/>
        </authorList>
    </citation>
    <scope>NUCLEOTIDE SEQUENCE [LARGE SCALE GENOMIC DNA]</scope>
    <source>
        <strain evidence="2 3">Prop6</strain>
    </source>
</reference>